<dbReference type="PANTHER" id="PTHR38764">
    <property type="entry name" value="ACYL CARRIER PROTEIN PHOSPHODIESTERASE"/>
    <property type="match status" value="1"/>
</dbReference>
<evidence type="ECO:0000313" key="4">
    <source>
        <dbReference type="EMBL" id="MBB4025688.1"/>
    </source>
</evidence>
<dbReference type="EMBL" id="JACIES010000003">
    <property type="protein sequence ID" value="MBB4025688.1"/>
    <property type="molecule type" value="Genomic_DNA"/>
</dbReference>
<reference evidence="4 5" key="1">
    <citation type="submission" date="2020-08" db="EMBL/GenBank/DDBJ databases">
        <title>Genomic Encyclopedia of Type Strains, Phase IV (KMG-IV): sequencing the most valuable type-strain genomes for metagenomic binning, comparative biology and taxonomic classification.</title>
        <authorList>
            <person name="Goeker M."/>
        </authorList>
    </citation>
    <scope>NUCLEOTIDE SEQUENCE [LARGE SCALE GENOMIC DNA]</scope>
    <source>
        <strain evidence="4 5">DSM 105721</strain>
    </source>
</reference>
<dbReference type="AlphaFoldDB" id="A0A7W6HVE5"/>
<evidence type="ECO:0000313" key="5">
    <source>
        <dbReference type="Proteomes" id="UP000546007"/>
    </source>
</evidence>
<organism evidence="4 5">
    <name type="scientific">Butyricimonas faecihominis</name>
    <dbReference type="NCBI Taxonomy" id="1472416"/>
    <lineage>
        <taxon>Bacteria</taxon>
        <taxon>Pseudomonadati</taxon>
        <taxon>Bacteroidota</taxon>
        <taxon>Bacteroidia</taxon>
        <taxon>Bacteroidales</taxon>
        <taxon>Odoribacteraceae</taxon>
        <taxon>Butyricimonas</taxon>
    </lineage>
</organism>
<accession>A0A7W6HVE5</accession>
<keyword evidence="2" id="KW-0378">Hydrolase</keyword>
<evidence type="ECO:0000256" key="2">
    <source>
        <dbReference type="ARBA" id="ARBA00022801"/>
    </source>
</evidence>
<keyword evidence="1" id="KW-0444">Lipid biosynthesis</keyword>
<gene>
    <name evidence="4" type="ORF">GGR14_001472</name>
</gene>
<dbReference type="RefSeq" id="WP_124317713.1">
    <property type="nucleotide sequence ID" value="NZ_AP028155.1"/>
</dbReference>
<dbReference type="GO" id="GO:0006633">
    <property type="term" value="P:fatty acid biosynthetic process"/>
    <property type="evidence" value="ECO:0007669"/>
    <property type="project" value="InterPro"/>
</dbReference>
<comment type="caution">
    <text evidence="4">The sequence shown here is derived from an EMBL/GenBank/DDBJ whole genome shotgun (WGS) entry which is preliminary data.</text>
</comment>
<dbReference type="Pfam" id="PF04336">
    <property type="entry name" value="ACP_PD"/>
    <property type="match status" value="1"/>
</dbReference>
<evidence type="ECO:0000256" key="1">
    <source>
        <dbReference type="ARBA" id="ARBA00022516"/>
    </source>
</evidence>
<keyword evidence="5" id="KW-1185">Reference proteome</keyword>
<dbReference type="GO" id="GO:0008770">
    <property type="term" value="F:[acyl-carrier-protein] phosphodiesterase activity"/>
    <property type="evidence" value="ECO:0007669"/>
    <property type="project" value="InterPro"/>
</dbReference>
<dbReference type="GeneID" id="93100207"/>
<proteinExistence type="predicted"/>
<name>A0A7W6HVE5_9BACT</name>
<sequence>MNYLAHIFLSGDDRRVQIGNFVGDAVKGRTYENYPSGFREGILLHREIDDYTDHHLVVREAIDMLRGDFGRYSGVLTDIYFDHLLARDFRRYSGRSLRWFACGFYGALVLNYCYLPERFKGFLWHFILTNRLVRYASLSGIKRSLEIMVEYKNLGVDPEAAIVFFERNQDRLQELFDRFLPDVQEKCRLMLEADISC</sequence>
<dbReference type="OrthoDB" id="8442777at2"/>
<dbReference type="InterPro" id="IPR007431">
    <property type="entry name" value="ACP_PD"/>
</dbReference>
<evidence type="ECO:0000256" key="3">
    <source>
        <dbReference type="ARBA" id="ARBA00023098"/>
    </source>
</evidence>
<dbReference type="Proteomes" id="UP000546007">
    <property type="component" value="Unassembled WGS sequence"/>
</dbReference>
<keyword evidence="3" id="KW-0443">Lipid metabolism</keyword>
<protein>
    <submittedName>
        <fullName evidence="4">Acyl carrier protein phosphodiesterase</fullName>
    </submittedName>
</protein>
<dbReference type="PANTHER" id="PTHR38764:SF1">
    <property type="entry name" value="ACYL CARRIER PROTEIN PHOSPHODIESTERASE"/>
    <property type="match status" value="1"/>
</dbReference>